<gene>
    <name evidence="5" type="ORF">FKB36_09260</name>
</gene>
<keyword evidence="2" id="KW-0949">S-adenosyl-L-methionine</keyword>
<dbReference type="PANTHER" id="PTHR23245">
    <property type="entry name" value="TRNA METHYLTRANSFERASE"/>
    <property type="match status" value="1"/>
</dbReference>
<dbReference type="SUPFAM" id="SSF53335">
    <property type="entry name" value="S-adenosyl-L-methionine-dependent methyltransferases"/>
    <property type="match status" value="1"/>
</dbReference>
<evidence type="ECO:0000256" key="3">
    <source>
        <dbReference type="ARBA" id="ARBA00022694"/>
    </source>
</evidence>
<dbReference type="InterPro" id="IPR029063">
    <property type="entry name" value="SAM-dependent_MTases_sf"/>
</dbReference>
<keyword evidence="6" id="KW-1185">Reference proteome</keyword>
<dbReference type="PANTHER" id="PTHR23245:SF31">
    <property type="entry name" value="TRNA WYBUTOSINE-SYNTHESIZING PROTEIN 3 HOMOLOG"/>
    <property type="match status" value="1"/>
</dbReference>
<dbReference type="EMBL" id="VHLL01000005">
    <property type="protein sequence ID" value="MCT8337664.1"/>
    <property type="molecule type" value="Genomic_DNA"/>
</dbReference>
<keyword evidence="3" id="KW-0819">tRNA processing</keyword>
<dbReference type="GO" id="GO:0030488">
    <property type="term" value="P:tRNA methylation"/>
    <property type="evidence" value="ECO:0007669"/>
    <property type="project" value="TreeGrafter"/>
</dbReference>
<feature type="domain" description="SAM-dependent methyltransferase TRM5/TYW2-type" evidence="4">
    <location>
        <begin position="58"/>
        <end position="289"/>
    </location>
</feature>
<evidence type="ECO:0000313" key="6">
    <source>
        <dbReference type="Proteomes" id="UP001065682"/>
    </source>
</evidence>
<name>A0A9E5DED6_9EURY</name>
<dbReference type="GO" id="GO:0031591">
    <property type="term" value="P:wybutosine biosynthetic process"/>
    <property type="evidence" value="ECO:0007669"/>
    <property type="project" value="TreeGrafter"/>
</dbReference>
<accession>A0A9E5DED6</accession>
<dbReference type="CDD" id="cd02440">
    <property type="entry name" value="AdoMet_MTases"/>
    <property type="match status" value="1"/>
</dbReference>
<dbReference type="Gene3D" id="3.40.50.150">
    <property type="entry name" value="Vaccinia Virus protein VP39"/>
    <property type="match status" value="1"/>
</dbReference>
<dbReference type="AlphaFoldDB" id="A0A9E5DED6"/>
<evidence type="ECO:0000313" key="5">
    <source>
        <dbReference type="EMBL" id="MCT8337664.1"/>
    </source>
</evidence>
<comment type="caution">
    <text evidence="5">The sequence shown here is derived from an EMBL/GenBank/DDBJ whole genome shotgun (WGS) entry which is preliminary data.</text>
</comment>
<dbReference type="Proteomes" id="UP001065682">
    <property type="component" value="Unassembled WGS sequence"/>
</dbReference>
<reference evidence="5" key="1">
    <citation type="submission" date="2019-06" db="EMBL/GenBank/DDBJ databases">
        <title>Methanoculleus strain from Tamsui River, Taipei, Taiwan.</title>
        <authorList>
            <person name="You Y.-T."/>
            <person name="Chen S.-C."/>
            <person name="Lai S.-J."/>
            <person name="Lee Y.-C."/>
            <person name="Lai M.-C."/>
        </authorList>
    </citation>
    <scope>NUCLEOTIDE SEQUENCE</scope>
    <source>
        <strain evidence="5">Afa-1</strain>
    </source>
</reference>
<evidence type="ECO:0000259" key="4">
    <source>
        <dbReference type="PROSITE" id="PS51684"/>
    </source>
</evidence>
<dbReference type="InterPro" id="IPR030382">
    <property type="entry name" value="MeTrfase_TRM5/TYW2"/>
</dbReference>
<dbReference type="PROSITE" id="PS51684">
    <property type="entry name" value="SAM_MT_TRM5_TYW2"/>
    <property type="match status" value="1"/>
</dbReference>
<evidence type="ECO:0000256" key="1">
    <source>
        <dbReference type="ARBA" id="ARBA00022679"/>
    </source>
</evidence>
<dbReference type="InterPro" id="IPR056743">
    <property type="entry name" value="TRM5-TYW2-like_MTfase"/>
</dbReference>
<dbReference type="GO" id="GO:0005737">
    <property type="term" value="C:cytoplasm"/>
    <property type="evidence" value="ECO:0007669"/>
    <property type="project" value="TreeGrafter"/>
</dbReference>
<keyword evidence="1" id="KW-0808">Transferase</keyword>
<organism evidence="5 6">
    <name type="scientific">Methanoculleus formosensis</name>
    <dbReference type="NCBI Taxonomy" id="2590886"/>
    <lineage>
        <taxon>Archaea</taxon>
        <taxon>Methanobacteriati</taxon>
        <taxon>Methanobacteriota</taxon>
        <taxon>Stenosarchaea group</taxon>
        <taxon>Methanomicrobia</taxon>
        <taxon>Methanomicrobiales</taxon>
        <taxon>Methanomicrobiaceae</taxon>
        <taxon>Methanoculleus</taxon>
    </lineage>
</organism>
<dbReference type="RefSeq" id="WP_261597775.1">
    <property type="nucleotide sequence ID" value="NZ_VHLL01000005.1"/>
</dbReference>
<sequence length="289" mass="32086">MRARKVPAAVLADIADAEWVDTFRRPYVEDGIAWVPVREGYPADEDLPEREAYRGRGYHLIGDVAVLHGDAPTKEELRAIVEHCRPRGVVRVKGFLSEMRVPETEILYGSAGEVRHREQGCTFFLDPTKVMFSKGNRDEKVRIAALVRPGERIADMFSGIGYFTIPAAMSGGRVHAMEINPIAFEYLQRNIMANHLADRVAGELGDCRDLLSGVYDRVLMGHFDAPSMLADALAHVRAGSVLHVHSIGDVSETIRERADEAGFSAAVTSHRVKKYGPHAWHMVQDVTIS</sequence>
<evidence type="ECO:0000256" key="2">
    <source>
        <dbReference type="ARBA" id="ARBA00022691"/>
    </source>
</evidence>
<dbReference type="GO" id="GO:0008175">
    <property type="term" value="F:tRNA methyltransferase activity"/>
    <property type="evidence" value="ECO:0007669"/>
    <property type="project" value="TreeGrafter"/>
</dbReference>
<dbReference type="Pfam" id="PF02475">
    <property type="entry name" value="TRM5-TYW2_MTfase"/>
    <property type="match status" value="1"/>
</dbReference>
<proteinExistence type="predicted"/>
<keyword evidence="5" id="KW-0489">Methyltransferase</keyword>
<protein>
    <submittedName>
        <fullName evidence="5">SAM-dependent methyltransferase</fullName>
    </submittedName>
</protein>